<evidence type="ECO:0000313" key="4">
    <source>
        <dbReference type="Proteomes" id="UP000674084"/>
    </source>
</evidence>
<evidence type="ECO:0000256" key="1">
    <source>
        <dbReference type="SAM" id="MobiDB-lite"/>
    </source>
</evidence>
<comment type="caution">
    <text evidence="3">The sequence shown here is derived from an EMBL/GenBank/DDBJ whole genome shotgun (WGS) entry which is preliminary data.</text>
</comment>
<name>A0ABS5DA65_9PSEU</name>
<feature type="transmembrane region" description="Helical" evidence="2">
    <location>
        <begin position="26"/>
        <end position="43"/>
    </location>
</feature>
<keyword evidence="2" id="KW-0472">Membrane</keyword>
<feature type="region of interest" description="Disordered" evidence="1">
    <location>
        <begin position="104"/>
        <end position="161"/>
    </location>
</feature>
<keyword evidence="2" id="KW-0812">Transmembrane</keyword>
<feature type="transmembrane region" description="Helical" evidence="2">
    <location>
        <begin position="49"/>
        <end position="69"/>
    </location>
</feature>
<evidence type="ECO:0000313" key="3">
    <source>
        <dbReference type="EMBL" id="MBQ0923191.1"/>
    </source>
</evidence>
<dbReference type="RefSeq" id="WP_210968707.1">
    <property type="nucleotide sequence ID" value="NZ_JAGPXE010000002.1"/>
</dbReference>
<feature type="transmembrane region" description="Helical" evidence="2">
    <location>
        <begin position="76"/>
        <end position="100"/>
    </location>
</feature>
<organism evidence="3 4">
    <name type="scientific">Saccharopolyspora endophytica</name>
    <dbReference type="NCBI Taxonomy" id="543886"/>
    <lineage>
        <taxon>Bacteria</taxon>
        <taxon>Bacillati</taxon>
        <taxon>Actinomycetota</taxon>
        <taxon>Actinomycetes</taxon>
        <taxon>Pseudonocardiales</taxon>
        <taxon>Pseudonocardiaceae</taxon>
        <taxon>Saccharopolyspora</taxon>
    </lineage>
</organism>
<feature type="compositionally biased region" description="Low complexity" evidence="1">
    <location>
        <begin position="114"/>
        <end position="145"/>
    </location>
</feature>
<evidence type="ECO:0000256" key="2">
    <source>
        <dbReference type="SAM" id="Phobius"/>
    </source>
</evidence>
<sequence>MTGTREEPGQQHVQERTDRKPLSQRLWPISILADIAAVVALLTSSTHNIALVIASLALVLGTVHLWIAFGRTVDRWVIFSIVAIVAGASLITAVATSAMITRAQAGSPTNSGKPSQAPQPSQSSDQPAHVPSTSSPVTTPQESSPPSEPAGGDPSIARASGDKPIALTPYYALDLDSREPYWIAKYSSSSSNPNLSDDLKNASGTLTAPYHLAYMGSKQATLDDCIRAPYKSYSGFEEVVTGAVFCVRTSEGAYGRITLLRAEEQQLMLDAVVWRTSA</sequence>
<accession>A0ABS5DA65</accession>
<gene>
    <name evidence="3" type="ORF">KBO27_04510</name>
</gene>
<keyword evidence="2" id="KW-1133">Transmembrane helix</keyword>
<proteinExistence type="predicted"/>
<feature type="compositionally biased region" description="Polar residues" evidence="1">
    <location>
        <begin position="104"/>
        <end position="113"/>
    </location>
</feature>
<protein>
    <submittedName>
        <fullName evidence="3">Uncharacterized protein</fullName>
    </submittedName>
</protein>
<reference evidence="3 4" key="1">
    <citation type="submission" date="2021-04" db="EMBL/GenBank/DDBJ databases">
        <title>Whole-genome sequencing of Saccharopolyspora endophytica KCTC 19397.</title>
        <authorList>
            <person name="Ay H."/>
            <person name="Saygin H."/>
            <person name="Sahin N."/>
        </authorList>
    </citation>
    <scope>NUCLEOTIDE SEQUENCE [LARGE SCALE GENOMIC DNA]</scope>
    <source>
        <strain evidence="3 4">KCTC 19397</strain>
    </source>
</reference>
<dbReference type="EMBL" id="JAGPXE010000002">
    <property type="protein sequence ID" value="MBQ0923191.1"/>
    <property type="molecule type" value="Genomic_DNA"/>
</dbReference>
<keyword evidence="4" id="KW-1185">Reference proteome</keyword>
<dbReference type="Proteomes" id="UP000674084">
    <property type="component" value="Unassembled WGS sequence"/>
</dbReference>